<dbReference type="Gene3D" id="3.10.129.10">
    <property type="entry name" value="Hotdog Thioesterase"/>
    <property type="match status" value="1"/>
</dbReference>
<evidence type="ECO:0000313" key="1">
    <source>
        <dbReference type="EMBL" id="AZI58311.1"/>
    </source>
</evidence>
<dbReference type="PANTHER" id="PTHR31793:SF24">
    <property type="entry name" value="LONG-CHAIN ACYL-COA THIOESTERASE FADM"/>
    <property type="match status" value="1"/>
</dbReference>
<dbReference type="RefSeq" id="WP_124799220.1">
    <property type="nucleotide sequence ID" value="NZ_CP034170.1"/>
</dbReference>
<dbReference type="SUPFAM" id="SSF54637">
    <property type="entry name" value="Thioesterase/thiol ester dehydrase-isomerase"/>
    <property type="match status" value="1"/>
</dbReference>
<dbReference type="AlphaFoldDB" id="A0A3G8ZXC0"/>
<evidence type="ECO:0000313" key="2">
    <source>
        <dbReference type="Proteomes" id="UP000268084"/>
    </source>
</evidence>
<gene>
    <name evidence="1" type="ORF">EH165_09335</name>
</gene>
<organism evidence="1 2">
    <name type="scientific">Nakamurella antarctica</name>
    <dbReference type="NCBI Taxonomy" id="1902245"/>
    <lineage>
        <taxon>Bacteria</taxon>
        <taxon>Bacillati</taxon>
        <taxon>Actinomycetota</taxon>
        <taxon>Actinomycetes</taxon>
        <taxon>Nakamurellales</taxon>
        <taxon>Nakamurellaceae</taxon>
        <taxon>Nakamurella</taxon>
    </lineage>
</organism>
<dbReference type="InterPro" id="IPR029069">
    <property type="entry name" value="HotDog_dom_sf"/>
</dbReference>
<dbReference type="PANTHER" id="PTHR31793">
    <property type="entry name" value="4-HYDROXYBENZOYL-COA THIOESTERASE FAMILY MEMBER"/>
    <property type="match status" value="1"/>
</dbReference>
<dbReference type="GO" id="GO:0047617">
    <property type="term" value="F:fatty acyl-CoA hydrolase activity"/>
    <property type="evidence" value="ECO:0007669"/>
    <property type="project" value="TreeGrafter"/>
</dbReference>
<sequence length="151" mass="16290">MPERYVSEVRVRYSDLDAQGHVNNARVVTLLEEARVDWLWVDAPRHGADLLIKAIVVAALRIDYKRPILMGPPAVVSLGVSHVGSASFTVDYVVTSDNEVVALASTVLVPIELADGRPRRLGEAERTFLARFAAPHAGPVVGTPGLTGADR</sequence>
<dbReference type="Proteomes" id="UP000268084">
    <property type="component" value="Chromosome"/>
</dbReference>
<keyword evidence="2" id="KW-1185">Reference proteome</keyword>
<proteinExistence type="predicted"/>
<dbReference type="CDD" id="cd00586">
    <property type="entry name" value="4HBT"/>
    <property type="match status" value="1"/>
</dbReference>
<reference evidence="1 2" key="2">
    <citation type="submission" date="2018-12" db="EMBL/GenBank/DDBJ databases">
        <title>Nakamurella antarcticus sp. nov., isolated from Antarctica South Shetland Islands soil.</title>
        <authorList>
            <person name="Peng F."/>
        </authorList>
    </citation>
    <scope>NUCLEOTIDE SEQUENCE [LARGE SCALE GENOMIC DNA]</scope>
    <source>
        <strain evidence="1 2">S14-144</strain>
    </source>
</reference>
<dbReference type="InterPro" id="IPR050563">
    <property type="entry name" value="4-hydroxybenzoyl-CoA_TE"/>
</dbReference>
<dbReference type="EMBL" id="CP034170">
    <property type="protein sequence ID" value="AZI58311.1"/>
    <property type="molecule type" value="Genomic_DNA"/>
</dbReference>
<protein>
    <submittedName>
        <fullName evidence="1">Acyl-CoA thioesterase</fullName>
    </submittedName>
</protein>
<accession>A0A3G8ZXC0</accession>
<reference evidence="1 2" key="1">
    <citation type="submission" date="2018-11" db="EMBL/GenBank/DDBJ databases">
        <authorList>
            <person name="Da X."/>
        </authorList>
    </citation>
    <scope>NUCLEOTIDE SEQUENCE [LARGE SCALE GENOMIC DNA]</scope>
    <source>
        <strain evidence="1 2">S14-144</strain>
    </source>
</reference>
<dbReference type="Pfam" id="PF13279">
    <property type="entry name" value="4HBT_2"/>
    <property type="match status" value="1"/>
</dbReference>
<dbReference type="OrthoDB" id="9799036at2"/>
<name>A0A3G8ZXC0_9ACTN</name>
<dbReference type="KEGG" id="nak:EH165_09335"/>